<dbReference type="STRING" id="152573.SAMN04488051_103129"/>
<feature type="binding site" evidence="4">
    <location>
        <position position="226"/>
    </location>
    <ligand>
        <name>a divalent metal cation</name>
        <dbReference type="ChEBI" id="CHEBI:60240"/>
        <label>1</label>
    </ligand>
</feature>
<dbReference type="PANTHER" id="PTHR13799">
    <property type="entry name" value="NGG1 INTERACTING FACTOR 3"/>
    <property type="match status" value="1"/>
</dbReference>
<evidence type="ECO:0000256" key="3">
    <source>
        <dbReference type="ARBA" id="ARBA00022723"/>
    </source>
</evidence>
<feature type="binding site" evidence="4">
    <location>
        <position position="66"/>
    </location>
    <ligand>
        <name>a divalent metal cation</name>
        <dbReference type="ChEBI" id="CHEBI:60240"/>
        <label>1</label>
    </ligand>
</feature>
<gene>
    <name evidence="5" type="ORF">SAMN04488051_103129</name>
</gene>
<comment type="similarity">
    <text evidence="1">Belongs to the GTP cyclohydrolase I type 2/NIF3 family.</text>
</comment>
<evidence type="ECO:0000313" key="6">
    <source>
        <dbReference type="Proteomes" id="UP000198773"/>
    </source>
</evidence>
<dbReference type="InterPro" id="IPR002678">
    <property type="entry name" value="DUF34/NIF3"/>
</dbReference>
<dbReference type="OrthoDB" id="9800881at2"/>
<keyword evidence="6" id="KW-1185">Reference proteome</keyword>
<keyword evidence="3 4" id="KW-0479">Metal-binding</keyword>
<dbReference type="FunFam" id="3.40.1390.30:FF:000002">
    <property type="entry name" value="Nif3-like dinuclear metal center protein"/>
    <property type="match status" value="1"/>
</dbReference>
<name>A0A1H4B171_ALKAM</name>
<dbReference type="Proteomes" id="UP000198773">
    <property type="component" value="Unassembled WGS sequence"/>
</dbReference>
<sequence>MTTIHRQLMLSLLTNKLNPEQVSDYCPNGLQVEGKAEIAKVVTGVTASQALIDAAIASKADAILVHHGYFWKGEAASITGMKKKRLQALLQHDINLFAYHLPLDVHSELGNNAQLGQLLELTDVQPLVGVQPTGVVMYGRYPQAKTLDQVAALLEQKLGRPVLSHSAGQQVVQQLAWCTGGGQGYIDAAAHAGADLFISGEVSEQTIHSSREQCIHFIAAGHHATERYGVKALGEWLAAESGIAVEFIDIPNPA</sequence>
<evidence type="ECO:0000256" key="1">
    <source>
        <dbReference type="ARBA" id="ARBA00006964"/>
    </source>
</evidence>
<dbReference type="NCBIfam" id="TIGR00486">
    <property type="entry name" value="YbgI_SA1388"/>
    <property type="match status" value="1"/>
</dbReference>
<dbReference type="Gene3D" id="3.40.1390.30">
    <property type="entry name" value="NIF3 (NGG1p interacting factor 3)-like"/>
    <property type="match status" value="2"/>
</dbReference>
<feature type="binding site" evidence="4">
    <location>
        <position position="104"/>
    </location>
    <ligand>
        <name>a divalent metal cation</name>
        <dbReference type="ChEBI" id="CHEBI:60240"/>
        <label>1</label>
    </ligand>
</feature>
<dbReference type="GO" id="GO:0046872">
    <property type="term" value="F:metal ion binding"/>
    <property type="evidence" value="ECO:0007669"/>
    <property type="project" value="UniProtKB-KW"/>
</dbReference>
<dbReference type="Pfam" id="PF01784">
    <property type="entry name" value="DUF34_NIF3"/>
    <property type="match status" value="1"/>
</dbReference>
<feature type="binding site" evidence="4">
    <location>
        <position position="222"/>
    </location>
    <ligand>
        <name>a divalent metal cation</name>
        <dbReference type="ChEBI" id="CHEBI:60240"/>
        <label>1</label>
    </ligand>
</feature>
<dbReference type="SUPFAM" id="SSF102705">
    <property type="entry name" value="NIF3 (NGG1p interacting factor 3)-like"/>
    <property type="match status" value="1"/>
</dbReference>
<accession>A0A1H4B171</accession>
<dbReference type="EMBL" id="FNRM01000003">
    <property type="protein sequence ID" value="SEA41890.1"/>
    <property type="molecule type" value="Genomic_DNA"/>
</dbReference>
<evidence type="ECO:0000256" key="4">
    <source>
        <dbReference type="PIRSR" id="PIRSR602678-1"/>
    </source>
</evidence>
<protein>
    <recommendedName>
        <fullName evidence="2">GTP cyclohydrolase 1 type 2 homolog</fullName>
    </recommendedName>
</protein>
<proteinExistence type="inferred from homology"/>
<evidence type="ECO:0000313" key="5">
    <source>
        <dbReference type="EMBL" id="SEA41890.1"/>
    </source>
</evidence>
<feature type="binding site" evidence="4">
    <location>
        <position position="67"/>
    </location>
    <ligand>
        <name>a divalent metal cation</name>
        <dbReference type="ChEBI" id="CHEBI:60240"/>
        <label>1</label>
    </ligand>
</feature>
<dbReference type="InterPro" id="IPR036069">
    <property type="entry name" value="DUF34/NIF3_sf"/>
</dbReference>
<dbReference type="GO" id="GO:0005737">
    <property type="term" value="C:cytoplasm"/>
    <property type="evidence" value="ECO:0007669"/>
    <property type="project" value="TreeGrafter"/>
</dbReference>
<reference evidence="5 6" key="1">
    <citation type="submission" date="2016-10" db="EMBL/GenBank/DDBJ databases">
        <authorList>
            <person name="de Groot N.N."/>
        </authorList>
    </citation>
    <scope>NUCLEOTIDE SEQUENCE [LARGE SCALE GENOMIC DNA]</scope>
    <source>
        <strain evidence="5 6">CGMCC 1.3430</strain>
    </source>
</reference>
<dbReference type="RefSeq" id="WP_091341328.1">
    <property type="nucleotide sequence ID" value="NZ_FNRM01000003.1"/>
</dbReference>
<evidence type="ECO:0000256" key="2">
    <source>
        <dbReference type="ARBA" id="ARBA00022112"/>
    </source>
</evidence>
<dbReference type="PANTHER" id="PTHR13799:SF14">
    <property type="entry name" value="GTP CYCLOHYDROLASE 1 TYPE 2 HOMOLOG"/>
    <property type="match status" value="1"/>
</dbReference>
<dbReference type="AlphaFoldDB" id="A0A1H4B171"/>
<organism evidence="5 6">
    <name type="scientific">Alkalimonas amylolytica</name>
    <dbReference type="NCBI Taxonomy" id="152573"/>
    <lineage>
        <taxon>Bacteria</taxon>
        <taxon>Pseudomonadati</taxon>
        <taxon>Pseudomonadota</taxon>
        <taxon>Gammaproteobacteria</taxon>
        <taxon>Alkalimonas</taxon>
    </lineage>
</organism>